<dbReference type="CDD" id="cd01672">
    <property type="entry name" value="TMPK"/>
    <property type="match status" value="1"/>
</dbReference>
<dbReference type="AlphaFoldDB" id="A0A7C4I158"/>
<dbReference type="InterPro" id="IPR027417">
    <property type="entry name" value="P-loop_NTPase"/>
</dbReference>
<keyword evidence="2 8" id="KW-0808">Transferase</keyword>
<dbReference type="HAMAP" id="MF_00165">
    <property type="entry name" value="Thymidylate_kinase"/>
    <property type="match status" value="1"/>
</dbReference>
<dbReference type="InterPro" id="IPR018095">
    <property type="entry name" value="Thymidylate_kin_CS"/>
</dbReference>
<proteinExistence type="inferred from homology"/>
<dbReference type="PANTHER" id="PTHR10344">
    <property type="entry name" value="THYMIDYLATE KINASE"/>
    <property type="match status" value="1"/>
</dbReference>
<gene>
    <name evidence="8 11" type="primary">tmk</name>
    <name evidence="12" type="ORF">ENM30_00025</name>
    <name evidence="11" type="ORF">ENT82_00955</name>
    <name evidence="10" type="ORF">ENU43_01865</name>
</gene>
<comment type="catalytic activity">
    <reaction evidence="7 8">
        <text>dTMP + ATP = dTDP + ADP</text>
        <dbReference type="Rhea" id="RHEA:13517"/>
        <dbReference type="ChEBI" id="CHEBI:30616"/>
        <dbReference type="ChEBI" id="CHEBI:58369"/>
        <dbReference type="ChEBI" id="CHEBI:63528"/>
        <dbReference type="ChEBI" id="CHEBI:456216"/>
        <dbReference type="EC" id="2.7.4.9"/>
    </reaction>
</comment>
<dbReference type="EMBL" id="DRXG01000001">
    <property type="protein sequence ID" value="HHN51679.1"/>
    <property type="molecule type" value="Genomic_DNA"/>
</dbReference>
<dbReference type="NCBIfam" id="TIGR00041">
    <property type="entry name" value="DTMP_kinase"/>
    <property type="match status" value="1"/>
</dbReference>
<feature type="binding site" evidence="8">
    <location>
        <begin position="13"/>
        <end position="20"/>
    </location>
    <ligand>
        <name>ATP</name>
        <dbReference type="ChEBI" id="CHEBI:30616"/>
    </ligand>
</feature>
<dbReference type="SUPFAM" id="SSF52540">
    <property type="entry name" value="P-loop containing nucleoside triphosphate hydrolases"/>
    <property type="match status" value="1"/>
</dbReference>
<dbReference type="GO" id="GO:0004798">
    <property type="term" value="F:dTMP kinase activity"/>
    <property type="evidence" value="ECO:0007669"/>
    <property type="project" value="UniProtKB-UniRule"/>
</dbReference>
<dbReference type="EMBL" id="DTCM01000022">
    <property type="protein sequence ID" value="HGL40402.1"/>
    <property type="molecule type" value="Genomic_DNA"/>
</dbReference>
<keyword evidence="3 8" id="KW-0545">Nucleotide biosynthesis</keyword>
<dbReference type="GO" id="GO:0005737">
    <property type="term" value="C:cytoplasm"/>
    <property type="evidence" value="ECO:0007669"/>
    <property type="project" value="TreeGrafter"/>
</dbReference>
<accession>A0A7C4I158</accession>
<dbReference type="Pfam" id="PF02223">
    <property type="entry name" value="Thymidylate_kin"/>
    <property type="match status" value="1"/>
</dbReference>
<dbReference type="GO" id="GO:0006227">
    <property type="term" value="P:dUDP biosynthetic process"/>
    <property type="evidence" value="ECO:0007669"/>
    <property type="project" value="TreeGrafter"/>
</dbReference>
<evidence type="ECO:0000313" key="11">
    <source>
        <dbReference type="EMBL" id="HGN89689.1"/>
    </source>
</evidence>
<keyword evidence="6 8" id="KW-0067">ATP-binding</keyword>
<comment type="similarity">
    <text evidence="1 8">Belongs to the thymidylate kinase family.</text>
</comment>
<comment type="caution">
    <text evidence="11">The sequence shown here is derived from an EMBL/GenBank/DDBJ whole genome shotgun (WGS) entry which is preliminary data.</text>
</comment>
<organism evidence="11">
    <name type="scientific">Caldiarchaeum subterraneum</name>
    <dbReference type="NCBI Taxonomy" id="311458"/>
    <lineage>
        <taxon>Archaea</taxon>
        <taxon>Nitrososphaerota</taxon>
        <taxon>Candidatus Caldarchaeales</taxon>
        <taxon>Candidatus Caldarchaeaceae</taxon>
        <taxon>Candidatus Caldarchaeum</taxon>
    </lineage>
</organism>
<dbReference type="EMBL" id="DTAD01000011">
    <property type="protein sequence ID" value="HGN89689.1"/>
    <property type="molecule type" value="Genomic_DNA"/>
</dbReference>
<evidence type="ECO:0000259" key="9">
    <source>
        <dbReference type="Pfam" id="PF02223"/>
    </source>
</evidence>
<evidence type="ECO:0000256" key="8">
    <source>
        <dbReference type="HAMAP-Rule" id="MF_00165"/>
    </source>
</evidence>
<evidence type="ECO:0000256" key="3">
    <source>
        <dbReference type="ARBA" id="ARBA00022727"/>
    </source>
</evidence>
<evidence type="ECO:0000256" key="6">
    <source>
        <dbReference type="ARBA" id="ARBA00022840"/>
    </source>
</evidence>
<dbReference type="GO" id="GO:0006233">
    <property type="term" value="P:dTDP biosynthetic process"/>
    <property type="evidence" value="ECO:0007669"/>
    <property type="project" value="InterPro"/>
</dbReference>
<sequence>MGSLKSFYIAVEGIDGAGKTTQAKLLARKLMKHGLRVMNVHEPTDGKIGGLIREALAKRVNISEEVLALLFAADRLTLREKIISAKQSGVYIVSDRSVVSSLAYQSAALGLRNWVYEINRFAVKPDIIVYIDISPETALKRLRKKSQRYENMVFLRKVKNAYSRVLHDFRRVLVVDGEQPVDAVAEAMVEKLSRFIPSLSR</sequence>
<dbReference type="GO" id="GO:0005524">
    <property type="term" value="F:ATP binding"/>
    <property type="evidence" value="ECO:0007669"/>
    <property type="project" value="UniProtKB-UniRule"/>
</dbReference>
<feature type="domain" description="Thymidylate kinase-like" evidence="9">
    <location>
        <begin position="11"/>
        <end position="186"/>
    </location>
</feature>
<evidence type="ECO:0000256" key="1">
    <source>
        <dbReference type="ARBA" id="ARBA00009776"/>
    </source>
</evidence>
<dbReference type="Gene3D" id="3.40.50.300">
    <property type="entry name" value="P-loop containing nucleotide triphosphate hydrolases"/>
    <property type="match status" value="1"/>
</dbReference>
<dbReference type="PROSITE" id="PS01331">
    <property type="entry name" value="THYMIDYLATE_KINASE"/>
    <property type="match status" value="1"/>
</dbReference>
<dbReference type="PANTHER" id="PTHR10344:SF4">
    <property type="entry name" value="UMP-CMP KINASE 2, MITOCHONDRIAL"/>
    <property type="match status" value="1"/>
</dbReference>
<evidence type="ECO:0000256" key="5">
    <source>
        <dbReference type="ARBA" id="ARBA00022777"/>
    </source>
</evidence>
<keyword evidence="4 8" id="KW-0547">Nucleotide-binding</keyword>
<keyword evidence="5 8" id="KW-0418">Kinase</keyword>
<dbReference type="EC" id="2.7.4.9" evidence="8"/>
<evidence type="ECO:0000313" key="10">
    <source>
        <dbReference type="EMBL" id="HGL40402.1"/>
    </source>
</evidence>
<dbReference type="GO" id="GO:0006235">
    <property type="term" value="P:dTTP biosynthetic process"/>
    <property type="evidence" value="ECO:0007669"/>
    <property type="project" value="UniProtKB-UniRule"/>
</dbReference>
<name>A0A7C4I158_CALS0</name>
<evidence type="ECO:0000256" key="2">
    <source>
        <dbReference type="ARBA" id="ARBA00022679"/>
    </source>
</evidence>
<protein>
    <recommendedName>
        <fullName evidence="8">Probable thymidylate kinase</fullName>
        <ecNumber evidence="8">2.7.4.9</ecNumber>
    </recommendedName>
    <alternativeName>
        <fullName evidence="8">dTMP kinase</fullName>
    </alternativeName>
</protein>
<reference evidence="11" key="1">
    <citation type="journal article" date="2020" name="mSystems">
        <title>Genome- and Community-Level Interaction Insights into Carbon Utilization and Element Cycling Functions of Hydrothermarchaeota in Hydrothermal Sediment.</title>
        <authorList>
            <person name="Zhou Z."/>
            <person name="Liu Y."/>
            <person name="Xu W."/>
            <person name="Pan J."/>
            <person name="Luo Z.H."/>
            <person name="Li M."/>
        </authorList>
    </citation>
    <scope>NUCLEOTIDE SEQUENCE [LARGE SCALE GENOMIC DNA]</scope>
    <source>
        <strain evidence="12">SpSt-1073</strain>
        <strain evidence="11">SpSt-613</strain>
        <strain evidence="10">SpSt-669</strain>
    </source>
</reference>
<evidence type="ECO:0000256" key="4">
    <source>
        <dbReference type="ARBA" id="ARBA00022741"/>
    </source>
</evidence>
<evidence type="ECO:0000256" key="7">
    <source>
        <dbReference type="ARBA" id="ARBA00048743"/>
    </source>
</evidence>
<evidence type="ECO:0000313" key="12">
    <source>
        <dbReference type="EMBL" id="HHN51679.1"/>
    </source>
</evidence>
<dbReference type="InterPro" id="IPR018094">
    <property type="entry name" value="Thymidylate_kinase"/>
</dbReference>
<dbReference type="InterPro" id="IPR039430">
    <property type="entry name" value="Thymidylate_kin-like_dom"/>
</dbReference>